<evidence type="ECO:0000313" key="2">
    <source>
        <dbReference type="EMBL" id="MDQ0147240.1"/>
    </source>
</evidence>
<dbReference type="Pfam" id="PF06993">
    <property type="entry name" value="DUF1304"/>
    <property type="match status" value="1"/>
</dbReference>
<feature type="transmembrane region" description="Helical" evidence="1">
    <location>
        <begin position="105"/>
        <end position="124"/>
    </location>
</feature>
<feature type="transmembrane region" description="Helical" evidence="1">
    <location>
        <begin position="82"/>
        <end position="99"/>
    </location>
</feature>
<keyword evidence="3" id="KW-1185">Reference proteome</keyword>
<keyword evidence="1" id="KW-0812">Transmembrane</keyword>
<accession>A0AAJ1WGY6</accession>
<evidence type="ECO:0000256" key="1">
    <source>
        <dbReference type="SAM" id="Phobius"/>
    </source>
</evidence>
<proteinExistence type="predicted"/>
<dbReference type="InterPro" id="IPR009732">
    <property type="entry name" value="DUF1304"/>
</dbReference>
<feature type="transmembrane region" description="Helical" evidence="1">
    <location>
        <begin position="7"/>
        <end position="28"/>
    </location>
</feature>
<dbReference type="RefSeq" id="WP_141182161.1">
    <property type="nucleotide sequence ID" value="NZ_JAUSTB010000011.1"/>
</dbReference>
<dbReference type="EMBL" id="JAUSTB010000011">
    <property type="protein sequence ID" value="MDQ0147240.1"/>
    <property type="molecule type" value="Genomic_DNA"/>
</dbReference>
<keyword evidence="1" id="KW-0472">Membrane</keyword>
<protein>
    <submittedName>
        <fullName evidence="2">Membrane protein</fullName>
    </submittedName>
</protein>
<name>A0AAJ1WGY6_9MICC</name>
<evidence type="ECO:0000313" key="3">
    <source>
        <dbReference type="Proteomes" id="UP001239267"/>
    </source>
</evidence>
<reference evidence="2 3" key="1">
    <citation type="submission" date="2023-07" db="EMBL/GenBank/DDBJ databases">
        <title>Sorghum-associated microbial communities from plants grown in Nebraska, USA.</title>
        <authorList>
            <person name="Schachtman D."/>
        </authorList>
    </citation>
    <scope>NUCLEOTIDE SEQUENCE [LARGE SCALE GENOMIC DNA]</scope>
    <source>
        <strain evidence="2 3">DS1001</strain>
    </source>
</reference>
<feature type="transmembrane region" description="Helical" evidence="1">
    <location>
        <begin position="48"/>
        <end position="70"/>
    </location>
</feature>
<gene>
    <name evidence="2" type="ORF">J2T23_003146</name>
</gene>
<dbReference type="AlphaFoldDB" id="A0AAJ1WGY6"/>
<comment type="caution">
    <text evidence="2">The sequence shown here is derived from an EMBL/GenBank/DDBJ whole genome shotgun (WGS) entry which is preliminary data.</text>
</comment>
<keyword evidence="1" id="KW-1133">Transmembrane helix</keyword>
<dbReference type="Proteomes" id="UP001239267">
    <property type="component" value="Unassembled WGS sequence"/>
</dbReference>
<sequence length="125" mass="13590">MSTVIQVLAVITGITLITVGLLEAFRYTDQRLHPIFLIRPEDTSAVRLWTINVGFYNIVWGLFGISGVVLANAGQVTVGRTIVAMMSVAHAILGVVLIISEPRLWISGIGQAFLPAVILWLMFVG</sequence>
<organism evidence="2 3">
    <name type="scientific">Pseudarthrobacter niigatensis</name>
    <dbReference type="NCBI Taxonomy" id="369935"/>
    <lineage>
        <taxon>Bacteria</taxon>
        <taxon>Bacillati</taxon>
        <taxon>Actinomycetota</taxon>
        <taxon>Actinomycetes</taxon>
        <taxon>Micrococcales</taxon>
        <taxon>Micrococcaceae</taxon>
        <taxon>Pseudarthrobacter</taxon>
    </lineage>
</organism>